<gene>
    <name evidence="1" type="ORF">PTE_03950</name>
</gene>
<sequence length="32" mass="3706">MKEQNIMTVAGQPAVIYINNHPRPKTKRGLYH</sequence>
<dbReference type="Proteomes" id="UP000018957">
    <property type="component" value="Unassembled WGS sequence"/>
</dbReference>
<dbReference type="EMBL" id="AYSJ01000015">
    <property type="protein sequence ID" value="ETS29526.1"/>
    <property type="molecule type" value="Genomic_DNA"/>
</dbReference>
<dbReference type="AlphaFoldDB" id="W3V0T7"/>
<name>W3V0T7_9GAMM</name>
<comment type="caution">
    <text evidence="1">The sequence shown here is derived from an EMBL/GenBank/DDBJ whole genome shotgun (WGS) entry which is preliminary data.</text>
</comment>
<protein>
    <submittedName>
        <fullName evidence="1">Uncharacterized protein</fullName>
    </submittedName>
</protein>
<accession>W3V0T7</accession>
<evidence type="ECO:0000313" key="1">
    <source>
        <dbReference type="EMBL" id="ETS29526.1"/>
    </source>
</evidence>
<evidence type="ECO:0000313" key="2">
    <source>
        <dbReference type="Proteomes" id="UP000018957"/>
    </source>
</evidence>
<keyword evidence="2" id="KW-1185">Reference proteome</keyword>
<organism evidence="1 2">
    <name type="scientific">Photorhabdus khanii NC19</name>
    <dbReference type="NCBI Taxonomy" id="1004151"/>
    <lineage>
        <taxon>Bacteria</taxon>
        <taxon>Pseudomonadati</taxon>
        <taxon>Pseudomonadota</taxon>
        <taxon>Gammaproteobacteria</taxon>
        <taxon>Enterobacterales</taxon>
        <taxon>Morganellaceae</taxon>
        <taxon>Photorhabdus</taxon>
    </lineage>
</organism>
<proteinExistence type="predicted"/>
<reference evidence="1 2" key="1">
    <citation type="submission" date="2013-11" db="EMBL/GenBank/DDBJ databases">
        <title>Elucidation of the Photorhabdus temperata genome and generation of transposon mutant library to identify motility mutants.</title>
        <authorList>
            <person name="Hurst S.G.IV."/>
            <person name="Micheals B."/>
            <person name="Abebe-Akele F."/>
            <person name="Rowedder H."/>
            <person name="Bullock H."/>
            <person name="Jackobeck R."/>
            <person name="Janicki E."/>
            <person name="Tisa L.S."/>
        </authorList>
    </citation>
    <scope>NUCLEOTIDE SEQUENCE [LARGE SCALE GENOMIC DNA]</scope>
    <source>
        <strain evidence="1 2">NC19</strain>
    </source>
</reference>